<protein>
    <submittedName>
        <fullName evidence="1">Uncharacterized protein</fullName>
    </submittedName>
</protein>
<evidence type="ECO:0000313" key="2">
    <source>
        <dbReference type="Proteomes" id="UP000663722"/>
    </source>
</evidence>
<dbReference type="Proteomes" id="UP000663722">
    <property type="component" value="Chromosome"/>
</dbReference>
<dbReference type="AlphaFoldDB" id="A0A975BI67"/>
<sequence length="42" mass="4787">MRKTASLYFRTPDLCLCEKSLCSIFALRICGETNSWLIVSES</sequence>
<keyword evidence="2" id="KW-1185">Reference proteome</keyword>
<name>A0A975BI67_9BACT</name>
<evidence type="ECO:0000313" key="1">
    <source>
        <dbReference type="EMBL" id="QTA85847.1"/>
    </source>
</evidence>
<accession>A0A975BI67</accession>
<dbReference type="EMBL" id="CP061800">
    <property type="protein sequence ID" value="QTA85847.1"/>
    <property type="molecule type" value="Genomic_DNA"/>
</dbReference>
<organism evidence="1 2">
    <name type="scientific">Desulfonema magnum</name>
    <dbReference type="NCBI Taxonomy" id="45655"/>
    <lineage>
        <taxon>Bacteria</taxon>
        <taxon>Pseudomonadati</taxon>
        <taxon>Thermodesulfobacteriota</taxon>
        <taxon>Desulfobacteria</taxon>
        <taxon>Desulfobacterales</taxon>
        <taxon>Desulfococcaceae</taxon>
        <taxon>Desulfonema</taxon>
    </lineage>
</organism>
<proteinExistence type="predicted"/>
<gene>
    <name evidence="1" type="ORF">dnm_018620</name>
</gene>
<reference evidence="1" key="1">
    <citation type="journal article" date="2021" name="Microb. Physiol.">
        <title>Proteogenomic Insights into the Physiology of Marine, Sulfate-Reducing, Filamentous Desulfonema limicola and Desulfonema magnum.</title>
        <authorList>
            <person name="Schnaars V."/>
            <person name="Wohlbrand L."/>
            <person name="Scheve S."/>
            <person name="Hinrichs C."/>
            <person name="Reinhardt R."/>
            <person name="Rabus R."/>
        </authorList>
    </citation>
    <scope>NUCLEOTIDE SEQUENCE</scope>
    <source>
        <strain evidence="1">4be13</strain>
    </source>
</reference>
<dbReference type="KEGG" id="dmm:dnm_018620"/>